<dbReference type="GO" id="GO:0007059">
    <property type="term" value="P:chromosome segregation"/>
    <property type="evidence" value="ECO:0007669"/>
    <property type="project" value="UniProtKB-UniRule"/>
</dbReference>
<gene>
    <name evidence="13" type="primary">recU</name>
    <name evidence="14" type="ordered locus">Mahau_0083</name>
</gene>
<evidence type="ECO:0000256" key="5">
    <source>
        <dbReference type="ARBA" id="ARBA00022759"/>
    </source>
</evidence>
<dbReference type="EMBL" id="CP002360">
    <property type="protein sequence ID" value="AEE95306.1"/>
    <property type="molecule type" value="Genomic_DNA"/>
</dbReference>
<dbReference type="GO" id="GO:0006310">
    <property type="term" value="P:DNA recombination"/>
    <property type="evidence" value="ECO:0007669"/>
    <property type="project" value="UniProtKB-UniRule"/>
</dbReference>
<keyword evidence="3 13" id="KW-0540">Nuclease</keyword>
<dbReference type="GO" id="GO:0005737">
    <property type="term" value="C:cytoplasm"/>
    <property type="evidence" value="ECO:0007669"/>
    <property type="project" value="UniProtKB-SubCell"/>
</dbReference>
<keyword evidence="5 13" id="KW-0255">Endonuclease</keyword>
<dbReference type="HAMAP" id="MF_00130">
    <property type="entry name" value="RecU"/>
    <property type="match status" value="1"/>
</dbReference>
<feature type="binding site" evidence="13">
    <location>
        <position position="74"/>
    </location>
    <ligand>
        <name>Mg(2+)</name>
        <dbReference type="ChEBI" id="CHEBI:18420"/>
    </ligand>
</feature>
<sequence length="181" mass="21327">MKAVRQANRGRALEELIILANQQYRARGIAVIHKVPTAWLPIRDNTGRIVSAKVEEKAAVDFLGVYRGYPIAFDAKQCSGERIRWDRVEPHQALFLQEWEKSGGIGFIFVWFNFERFYVVPWQFWQERMQLWHKKEGPASITAIDMKPEWETKNSKEIALNYLETVDNLWPMDRRQKSDCI</sequence>
<dbReference type="Gene3D" id="3.40.1350.10">
    <property type="match status" value="1"/>
</dbReference>
<evidence type="ECO:0000256" key="12">
    <source>
        <dbReference type="ARBA" id="ARBA00029523"/>
    </source>
</evidence>
<evidence type="ECO:0000256" key="3">
    <source>
        <dbReference type="ARBA" id="ARBA00022722"/>
    </source>
</evidence>
<keyword evidence="6 13" id="KW-0227">DNA damage</keyword>
<evidence type="ECO:0000256" key="1">
    <source>
        <dbReference type="ARBA" id="ARBA00004496"/>
    </source>
</evidence>
<keyword evidence="8 13" id="KW-0460">Magnesium</keyword>
<dbReference type="KEGG" id="mas:Mahau_0083"/>
<evidence type="ECO:0000256" key="7">
    <source>
        <dbReference type="ARBA" id="ARBA00022801"/>
    </source>
</evidence>
<evidence type="ECO:0000256" key="10">
    <source>
        <dbReference type="ARBA" id="ARBA00023204"/>
    </source>
</evidence>
<accession>F3ZVF6</accession>
<feature type="site" description="Transition state stabilizer" evidence="13">
    <location>
        <position position="76"/>
    </location>
</feature>
<dbReference type="GO" id="GO:0008821">
    <property type="term" value="F:crossover junction DNA endonuclease activity"/>
    <property type="evidence" value="ECO:0007669"/>
    <property type="project" value="UniProtKB-EC"/>
</dbReference>
<evidence type="ECO:0000256" key="11">
    <source>
        <dbReference type="ARBA" id="ARBA00023447"/>
    </source>
</evidence>
<proteinExistence type="inferred from homology"/>
<dbReference type="EC" id="3.1.21.10" evidence="13"/>
<dbReference type="Pfam" id="PF03838">
    <property type="entry name" value="RecU"/>
    <property type="match status" value="1"/>
</dbReference>
<dbReference type="InterPro" id="IPR004612">
    <property type="entry name" value="Resolv_RecU"/>
</dbReference>
<evidence type="ECO:0000313" key="15">
    <source>
        <dbReference type="Proteomes" id="UP000008457"/>
    </source>
</evidence>
<reference evidence="14 15" key="2">
    <citation type="journal article" date="2011" name="Stand. Genomic Sci.">
        <title>Complete genome sequence of Mahella australiensis type strain (50-1 BON).</title>
        <authorList>
            <person name="Sikorski J."/>
            <person name="Teshima H."/>
            <person name="Nolan M."/>
            <person name="Lucas S."/>
            <person name="Hammon N."/>
            <person name="Deshpande S."/>
            <person name="Cheng J.F."/>
            <person name="Pitluck S."/>
            <person name="Liolios K."/>
            <person name="Pagani I."/>
            <person name="Ivanova N."/>
            <person name="Huntemann M."/>
            <person name="Mavromatis K."/>
            <person name="Ovchinikova G."/>
            <person name="Pati A."/>
            <person name="Tapia R."/>
            <person name="Han C."/>
            <person name="Goodwin L."/>
            <person name="Chen A."/>
            <person name="Palaniappan K."/>
            <person name="Land M."/>
            <person name="Hauser L."/>
            <person name="Ngatchou-Djao O.D."/>
            <person name="Rohde M."/>
            <person name="Pukall R."/>
            <person name="Spring S."/>
            <person name="Abt B."/>
            <person name="Goker M."/>
            <person name="Detter J.C."/>
            <person name="Woyke T."/>
            <person name="Bristow J."/>
            <person name="Markowitz V."/>
            <person name="Hugenholtz P."/>
            <person name="Eisen J.A."/>
            <person name="Kyrpides N.C."/>
            <person name="Klenk H.P."/>
            <person name="Lapidus A."/>
        </authorList>
    </citation>
    <scope>NUCLEOTIDE SEQUENCE [LARGE SCALE GENOMIC DNA]</scope>
    <source>
        <strain evidence="15">DSM 15567 / CIP 107919 / 50-1 BON</strain>
    </source>
</reference>
<evidence type="ECO:0000256" key="2">
    <source>
        <dbReference type="ARBA" id="ARBA00022490"/>
    </source>
</evidence>
<dbReference type="Proteomes" id="UP000008457">
    <property type="component" value="Chromosome"/>
</dbReference>
<comment type="cofactor">
    <cofactor evidence="13">
        <name>Mg(2+)</name>
        <dbReference type="ChEBI" id="CHEBI:18420"/>
    </cofactor>
    <text evidence="13">Binds 1 Mg(2+) ion per subunit.</text>
</comment>
<dbReference type="InterPro" id="IPR011856">
    <property type="entry name" value="tRNA_endonuc-like_dom_sf"/>
</dbReference>
<dbReference type="PIRSF" id="PIRSF037785">
    <property type="entry name" value="RecU"/>
    <property type="match status" value="1"/>
</dbReference>
<comment type="caution">
    <text evidence="13">Lacks conserved residue(s) required for the propagation of feature annotation.</text>
</comment>
<comment type="catalytic activity">
    <reaction evidence="13">
        <text>Endonucleolytic cleavage at a junction such as a reciprocal single-stranded crossover between two homologous DNA duplexes (Holliday junction).</text>
        <dbReference type="EC" id="3.1.21.10"/>
    </reaction>
</comment>
<dbReference type="STRING" id="697281.Mahau_0083"/>
<dbReference type="CDD" id="cd22354">
    <property type="entry name" value="RecU-like"/>
    <property type="match status" value="1"/>
</dbReference>
<protein>
    <recommendedName>
        <fullName evidence="12 13">Holliday junction resolvase RecU</fullName>
        <ecNumber evidence="13">3.1.21.10</ecNumber>
    </recommendedName>
    <alternativeName>
        <fullName evidence="13">Recombination protein U homolog</fullName>
    </alternativeName>
</protein>
<keyword evidence="15" id="KW-1185">Reference proteome</keyword>
<evidence type="ECO:0000256" key="8">
    <source>
        <dbReference type="ARBA" id="ARBA00022842"/>
    </source>
</evidence>
<dbReference type="HOGENOM" id="CLU_096340_1_0_9"/>
<evidence type="ECO:0000313" key="14">
    <source>
        <dbReference type="EMBL" id="AEE95306.1"/>
    </source>
</evidence>
<comment type="similarity">
    <text evidence="11 13">Belongs to the RecU family.</text>
</comment>
<reference evidence="15" key="1">
    <citation type="submission" date="2010-11" db="EMBL/GenBank/DDBJ databases">
        <title>The complete genome of Mahella australiensis DSM 15567.</title>
        <authorList>
            <consortium name="US DOE Joint Genome Institute (JGI-PGF)"/>
            <person name="Lucas S."/>
            <person name="Copeland A."/>
            <person name="Lapidus A."/>
            <person name="Bruce D."/>
            <person name="Goodwin L."/>
            <person name="Pitluck S."/>
            <person name="Kyrpides N."/>
            <person name="Mavromatis K."/>
            <person name="Pagani I."/>
            <person name="Ivanova N."/>
            <person name="Teshima H."/>
            <person name="Brettin T."/>
            <person name="Detter J.C."/>
            <person name="Han C."/>
            <person name="Tapia R."/>
            <person name="Land M."/>
            <person name="Hauser L."/>
            <person name="Markowitz V."/>
            <person name="Cheng J.-F."/>
            <person name="Hugenholtz P."/>
            <person name="Woyke T."/>
            <person name="Wu D."/>
            <person name="Spring S."/>
            <person name="Pukall R."/>
            <person name="Steenblock K."/>
            <person name="Schneider S."/>
            <person name="Klenk H.-P."/>
            <person name="Eisen J.A."/>
        </authorList>
    </citation>
    <scope>NUCLEOTIDE SEQUENCE [LARGE SCALE GENOMIC DNA]</scope>
    <source>
        <strain evidence="15">DSM 15567 / CIP 107919 / 50-1 BON</strain>
    </source>
</reference>
<keyword evidence="4 13" id="KW-0479">Metal-binding</keyword>
<evidence type="ECO:0000256" key="6">
    <source>
        <dbReference type="ARBA" id="ARBA00022763"/>
    </source>
</evidence>
<feature type="binding site" evidence="13">
    <location>
        <position position="61"/>
    </location>
    <ligand>
        <name>Mg(2+)</name>
        <dbReference type="ChEBI" id="CHEBI:18420"/>
    </ligand>
</feature>
<evidence type="ECO:0000256" key="13">
    <source>
        <dbReference type="HAMAP-Rule" id="MF_00130"/>
    </source>
</evidence>
<dbReference type="eggNOG" id="COG3331">
    <property type="taxonomic scope" value="Bacteria"/>
</dbReference>
<dbReference type="GO" id="GO:0000287">
    <property type="term" value="F:magnesium ion binding"/>
    <property type="evidence" value="ECO:0007669"/>
    <property type="project" value="UniProtKB-UniRule"/>
</dbReference>
<keyword evidence="7 13" id="KW-0378">Hydrolase</keyword>
<dbReference type="OrthoDB" id="9783592at2"/>
<organism evidence="14 15">
    <name type="scientific">Mahella australiensis (strain DSM 15567 / CIP 107919 / 50-1 BON)</name>
    <dbReference type="NCBI Taxonomy" id="697281"/>
    <lineage>
        <taxon>Bacteria</taxon>
        <taxon>Bacillati</taxon>
        <taxon>Bacillota</taxon>
        <taxon>Clostridia</taxon>
        <taxon>Thermoanaerobacterales</taxon>
        <taxon>Thermoanaerobacterales Family IV. Incertae Sedis</taxon>
        <taxon>Mahella</taxon>
    </lineage>
</organism>
<comment type="function">
    <text evidence="13">Endonuclease that resolves Holliday junction intermediates in genetic recombination. Cleaves mobile four-strand junctions by introducing symmetrical nicks in paired strands. Promotes annealing of linear ssDNA with homologous dsDNA. Required for DNA repair, homologous recombination and chromosome segregation.</text>
</comment>
<keyword evidence="9 13" id="KW-0233">DNA recombination</keyword>
<evidence type="ECO:0000256" key="4">
    <source>
        <dbReference type="ARBA" id="ARBA00022723"/>
    </source>
</evidence>
<dbReference type="RefSeq" id="WP_013779740.1">
    <property type="nucleotide sequence ID" value="NC_015520.1"/>
</dbReference>
<evidence type="ECO:0000256" key="9">
    <source>
        <dbReference type="ARBA" id="ARBA00023172"/>
    </source>
</evidence>
<dbReference type="AlphaFoldDB" id="F3ZVF6"/>
<dbReference type="InterPro" id="IPR011335">
    <property type="entry name" value="Restrct_endonuc-II-like"/>
</dbReference>
<keyword evidence="10 13" id="KW-0234">DNA repair</keyword>
<feature type="binding site" evidence="13">
    <location>
        <position position="92"/>
    </location>
    <ligand>
        <name>Mg(2+)</name>
        <dbReference type="ChEBI" id="CHEBI:18420"/>
    </ligand>
</feature>
<dbReference type="SUPFAM" id="SSF52980">
    <property type="entry name" value="Restriction endonuclease-like"/>
    <property type="match status" value="1"/>
</dbReference>
<comment type="subcellular location">
    <subcellularLocation>
        <location evidence="1 13">Cytoplasm</location>
    </subcellularLocation>
</comment>
<keyword evidence="2 13" id="KW-0963">Cytoplasm</keyword>
<name>F3ZVF6_MAHA5</name>
<dbReference type="GO" id="GO:0006281">
    <property type="term" value="P:DNA repair"/>
    <property type="evidence" value="ECO:0007669"/>
    <property type="project" value="UniProtKB-UniRule"/>
</dbReference>
<dbReference type="GO" id="GO:0003676">
    <property type="term" value="F:nucleic acid binding"/>
    <property type="evidence" value="ECO:0007669"/>
    <property type="project" value="InterPro"/>
</dbReference>